<evidence type="ECO:0000256" key="2">
    <source>
        <dbReference type="ARBA" id="ARBA00007783"/>
    </source>
</evidence>
<comment type="caution">
    <text evidence="11">The sequence shown here is derived from an EMBL/GenBank/DDBJ whole genome shotgun (WGS) entry which is preliminary data.</text>
</comment>
<dbReference type="GO" id="GO:0015920">
    <property type="term" value="P:lipopolysaccharide transport"/>
    <property type="evidence" value="ECO:0007669"/>
    <property type="project" value="TreeGrafter"/>
</dbReference>
<keyword evidence="12" id="KW-1185">Reference proteome</keyword>
<keyword evidence="4 9" id="KW-1003">Cell membrane</keyword>
<evidence type="ECO:0000256" key="4">
    <source>
        <dbReference type="ARBA" id="ARBA00022475"/>
    </source>
</evidence>
<accession>A0A560JMR5</accession>
<dbReference type="AlphaFoldDB" id="A0A560JMR5"/>
<dbReference type="PANTHER" id="PTHR30413">
    <property type="entry name" value="INNER MEMBRANE TRANSPORT PERMEASE"/>
    <property type="match status" value="1"/>
</dbReference>
<evidence type="ECO:0000313" key="12">
    <source>
        <dbReference type="Proteomes" id="UP000315914"/>
    </source>
</evidence>
<dbReference type="GO" id="GO:0005886">
    <property type="term" value="C:plasma membrane"/>
    <property type="evidence" value="ECO:0007669"/>
    <property type="project" value="UniProtKB-SubCell"/>
</dbReference>
<keyword evidence="5" id="KW-0997">Cell inner membrane</keyword>
<dbReference type="STRING" id="1399419.A5906_33475"/>
<protein>
    <recommendedName>
        <fullName evidence="9">Transport permease protein</fullName>
    </recommendedName>
</protein>
<comment type="subcellular location">
    <subcellularLocation>
        <location evidence="1 9">Cell inner membrane</location>
        <topology evidence="1 9">Multi-pass membrane protein</topology>
    </subcellularLocation>
</comment>
<keyword evidence="8 9" id="KW-0472">Membrane</keyword>
<evidence type="ECO:0000259" key="10">
    <source>
        <dbReference type="PROSITE" id="PS51012"/>
    </source>
</evidence>
<feature type="transmembrane region" description="Helical" evidence="9">
    <location>
        <begin position="155"/>
        <end position="178"/>
    </location>
</feature>
<dbReference type="InterPro" id="IPR047817">
    <property type="entry name" value="ABC2_TM_bact-type"/>
</dbReference>
<evidence type="ECO:0000256" key="3">
    <source>
        <dbReference type="ARBA" id="ARBA00022448"/>
    </source>
</evidence>
<keyword evidence="7 9" id="KW-1133">Transmembrane helix</keyword>
<evidence type="ECO:0000313" key="11">
    <source>
        <dbReference type="EMBL" id="TWB72458.1"/>
    </source>
</evidence>
<dbReference type="PROSITE" id="PS51012">
    <property type="entry name" value="ABC_TM2"/>
    <property type="match status" value="1"/>
</dbReference>
<dbReference type="PANTHER" id="PTHR30413:SF8">
    <property type="entry name" value="TRANSPORT PERMEASE PROTEIN"/>
    <property type="match status" value="1"/>
</dbReference>
<evidence type="ECO:0000256" key="9">
    <source>
        <dbReference type="RuleBase" id="RU361157"/>
    </source>
</evidence>
<dbReference type="Pfam" id="PF01061">
    <property type="entry name" value="ABC2_membrane"/>
    <property type="match status" value="1"/>
</dbReference>
<sequence>MTSVTVKIIKPHSERSFAEDVAGIWAHRELVLVLARREISVRYRQTTVGLLWVLLQPLVTTAIFTTVFVFFIRIPDQDGSYPLFAFAGIAVWQYFTRVVSEGGSSLVTSSALITKVSFPRMIIPLVSPIAAGVDCLIAIFALVLLTALFGAHLSWTVIFAPLIILAVALFGYGIVLWLAPLNAVYRDIGIVMPFVLQIAMYLSPIVYPASLVPEKIRWLYELSPVAVMVDSMRWAVLGTNAPSLAGIGVFIMTIVILFWGGARMFRNMEGTIVDRI</sequence>
<dbReference type="Proteomes" id="UP000315914">
    <property type="component" value="Unassembled WGS sequence"/>
</dbReference>
<comment type="similarity">
    <text evidence="2 9">Belongs to the ABC-2 integral membrane protein family.</text>
</comment>
<dbReference type="InterPro" id="IPR013525">
    <property type="entry name" value="ABC2_TM"/>
</dbReference>
<dbReference type="OrthoDB" id="9786910at2"/>
<organism evidence="11 12">
    <name type="scientific">Bradyrhizobium sacchari</name>
    <dbReference type="NCBI Taxonomy" id="1399419"/>
    <lineage>
        <taxon>Bacteria</taxon>
        <taxon>Pseudomonadati</taxon>
        <taxon>Pseudomonadota</taxon>
        <taxon>Alphaproteobacteria</taxon>
        <taxon>Hyphomicrobiales</taxon>
        <taxon>Nitrobacteraceae</taxon>
        <taxon>Bradyrhizobium</taxon>
    </lineage>
</organism>
<dbReference type="GO" id="GO:0140359">
    <property type="term" value="F:ABC-type transporter activity"/>
    <property type="evidence" value="ECO:0007669"/>
    <property type="project" value="InterPro"/>
</dbReference>
<proteinExistence type="inferred from homology"/>
<dbReference type="RefSeq" id="WP_080136183.1">
    <property type="nucleotide sequence ID" value="NZ_LWIG01000012.1"/>
</dbReference>
<evidence type="ECO:0000256" key="8">
    <source>
        <dbReference type="ARBA" id="ARBA00023136"/>
    </source>
</evidence>
<feature type="domain" description="ABC transmembrane type-2" evidence="10">
    <location>
        <begin position="48"/>
        <end position="268"/>
    </location>
</feature>
<evidence type="ECO:0000256" key="5">
    <source>
        <dbReference type="ARBA" id="ARBA00022519"/>
    </source>
</evidence>
<dbReference type="EMBL" id="VITW01000006">
    <property type="protein sequence ID" value="TWB72458.1"/>
    <property type="molecule type" value="Genomic_DNA"/>
</dbReference>
<feature type="transmembrane region" description="Helical" evidence="9">
    <location>
        <begin position="50"/>
        <end position="74"/>
    </location>
</feature>
<feature type="transmembrane region" description="Helical" evidence="9">
    <location>
        <begin position="232"/>
        <end position="259"/>
    </location>
</feature>
<evidence type="ECO:0000256" key="6">
    <source>
        <dbReference type="ARBA" id="ARBA00022692"/>
    </source>
</evidence>
<feature type="transmembrane region" description="Helical" evidence="9">
    <location>
        <begin position="80"/>
        <end position="100"/>
    </location>
</feature>
<name>A0A560JMR5_9BRAD</name>
<feature type="transmembrane region" description="Helical" evidence="9">
    <location>
        <begin position="121"/>
        <end position="149"/>
    </location>
</feature>
<evidence type="ECO:0000256" key="1">
    <source>
        <dbReference type="ARBA" id="ARBA00004429"/>
    </source>
</evidence>
<evidence type="ECO:0000256" key="7">
    <source>
        <dbReference type="ARBA" id="ARBA00022989"/>
    </source>
</evidence>
<reference evidence="11 12" key="1">
    <citation type="submission" date="2019-06" db="EMBL/GenBank/DDBJ databases">
        <title>Genomic Encyclopedia of Type Strains, Phase IV (KMG-V): Genome sequencing to study the core and pangenomes of soil and plant-associated prokaryotes.</title>
        <authorList>
            <person name="Whitman W."/>
        </authorList>
    </citation>
    <scope>NUCLEOTIDE SEQUENCE [LARGE SCALE GENOMIC DNA]</scope>
    <source>
        <strain evidence="11 12">BR 10556</strain>
    </source>
</reference>
<keyword evidence="6 9" id="KW-0812">Transmembrane</keyword>
<keyword evidence="3 9" id="KW-0813">Transport</keyword>
<gene>
    <name evidence="11" type="ORF">FBZ95_106173</name>
</gene>
<feature type="transmembrane region" description="Helical" evidence="9">
    <location>
        <begin position="190"/>
        <end position="212"/>
    </location>
</feature>